<reference evidence="2" key="1">
    <citation type="journal article" date="2005" name="Nature">
        <title>The map-based sequence of the rice genome.</title>
        <authorList>
            <consortium name="International rice genome sequencing project (IRGSP)"/>
            <person name="Matsumoto T."/>
            <person name="Wu J."/>
            <person name="Kanamori H."/>
            <person name="Katayose Y."/>
            <person name="Fujisawa M."/>
            <person name="Namiki N."/>
            <person name="Mizuno H."/>
            <person name="Yamamoto K."/>
            <person name="Antonio B.A."/>
            <person name="Baba T."/>
            <person name="Sakata K."/>
            <person name="Nagamura Y."/>
            <person name="Aoki H."/>
            <person name="Arikawa K."/>
            <person name="Arita K."/>
            <person name="Bito T."/>
            <person name="Chiden Y."/>
            <person name="Fujitsuka N."/>
            <person name="Fukunaka R."/>
            <person name="Hamada M."/>
            <person name="Harada C."/>
            <person name="Hayashi A."/>
            <person name="Hijishita S."/>
            <person name="Honda M."/>
            <person name="Hosokawa S."/>
            <person name="Ichikawa Y."/>
            <person name="Idonuma A."/>
            <person name="Iijima M."/>
            <person name="Ikeda M."/>
            <person name="Ikeno M."/>
            <person name="Ito K."/>
            <person name="Ito S."/>
            <person name="Ito T."/>
            <person name="Ito Y."/>
            <person name="Ito Y."/>
            <person name="Iwabuchi A."/>
            <person name="Kamiya K."/>
            <person name="Karasawa W."/>
            <person name="Kurita K."/>
            <person name="Katagiri S."/>
            <person name="Kikuta A."/>
            <person name="Kobayashi H."/>
            <person name="Kobayashi N."/>
            <person name="Machita K."/>
            <person name="Maehara T."/>
            <person name="Masukawa M."/>
            <person name="Mizubayashi T."/>
            <person name="Mukai Y."/>
            <person name="Nagasaki H."/>
            <person name="Nagata Y."/>
            <person name="Naito S."/>
            <person name="Nakashima M."/>
            <person name="Nakama Y."/>
            <person name="Nakamichi Y."/>
            <person name="Nakamura M."/>
            <person name="Meguro A."/>
            <person name="Negishi M."/>
            <person name="Ohta I."/>
            <person name="Ohta T."/>
            <person name="Okamoto M."/>
            <person name="Ono N."/>
            <person name="Saji S."/>
            <person name="Sakaguchi M."/>
            <person name="Sakai K."/>
            <person name="Shibata M."/>
            <person name="Shimokawa T."/>
            <person name="Song J."/>
            <person name="Takazaki Y."/>
            <person name="Terasawa K."/>
            <person name="Tsugane M."/>
            <person name="Tsuji K."/>
            <person name="Ueda S."/>
            <person name="Waki K."/>
            <person name="Yamagata H."/>
            <person name="Yamamoto M."/>
            <person name="Yamamoto S."/>
            <person name="Yamane H."/>
            <person name="Yoshiki S."/>
            <person name="Yoshihara R."/>
            <person name="Yukawa K."/>
            <person name="Zhong H."/>
            <person name="Yano M."/>
            <person name="Yuan Q."/>
            <person name="Ouyang S."/>
            <person name="Liu J."/>
            <person name="Jones K.M."/>
            <person name="Gansberger K."/>
            <person name="Moffat K."/>
            <person name="Hill J."/>
            <person name="Bera J."/>
            <person name="Fadrosh D."/>
            <person name="Jin S."/>
            <person name="Johri S."/>
            <person name="Kim M."/>
            <person name="Overton L."/>
            <person name="Reardon M."/>
            <person name="Tsitrin T."/>
            <person name="Vuong H."/>
            <person name="Weaver B."/>
            <person name="Ciecko A."/>
            <person name="Tallon L."/>
            <person name="Jackson J."/>
            <person name="Pai G."/>
            <person name="Aken S.V."/>
            <person name="Utterback T."/>
            <person name="Reidmuller S."/>
            <person name="Feldblyum T."/>
            <person name="Hsiao J."/>
            <person name="Zismann V."/>
            <person name="Iobst S."/>
            <person name="de Vazeille A.R."/>
            <person name="Buell C.R."/>
            <person name="Ying K."/>
            <person name="Li Y."/>
            <person name="Lu T."/>
            <person name="Huang Y."/>
            <person name="Zhao Q."/>
            <person name="Feng Q."/>
            <person name="Zhang L."/>
            <person name="Zhu J."/>
            <person name="Weng Q."/>
            <person name="Mu J."/>
            <person name="Lu Y."/>
            <person name="Fan D."/>
            <person name="Liu Y."/>
            <person name="Guan J."/>
            <person name="Zhang Y."/>
            <person name="Yu S."/>
            <person name="Liu X."/>
            <person name="Zhang Y."/>
            <person name="Hong G."/>
            <person name="Han B."/>
            <person name="Choisne N."/>
            <person name="Demange N."/>
            <person name="Orjeda G."/>
            <person name="Samain S."/>
            <person name="Cattolico L."/>
            <person name="Pelletier E."/>
            <person name="Couloux A."/>
            <person name="Segurens B."/>
            <person name="Wincker P."/>
            <person name="D'Hont A."/>
            <person name="Scarpelli C."/>
            <person name="Weissenbach J."/>
            <person name="Salanoubat M."/>
            <person name="Quetier F."/>
            <person name="Yu Y."/>
            <person name="Kim H.R."/>
            <person name="Rambo T."/>
            <person name="Currie J."/>
            <person name="Collura K."/>
            <person name="Luo M."/>
            <person name="Yang T."/>
            <person name="Ammiraju J.S.S."/>
            <person name="Engler F."/>
            <person name="Soderlund C."/>
            <person name="Wing R.A."/>
            <person name="Palmer L.E."/>
            <person name="de la Bastide M."/>
            <person name="Spiegel L."/>
            <person name="Nascimento L."/>
            <person name="Zutavern T."/>
            <person name="O'Shaughnessy A."/>
            <person name="Dike S."/>
            <person name="Dedhia N."/>
            <person name="Preston R."/>
            <person name="Balija V."/>
            <person name="McCombie W.R."/>
            <person name="Chow T."/>
            <person name="Chen H."/>
            <person name="Chung M."/>
            <person name="Chen C."/>
            <person name="Shaw J."/>
            <person name="Wu H."/>
            <person name="Hsiao K."/>
            <person name="Chao Y."/>
            <person name="Chu M."/>
            <person name="Cheng C."/>
            <person name="Hour A."/>
            <person name="Lee P."/>
            <person name="Lin S."/>
            <person name="Lin Y."/>
            <person name="Liou J."/>
            <person name="Liu S."/>
            <person name="Hsing Y."/>
            <person name="Raghuvanshi S."/>
            <person name="Mohanty A."/>
            <person name="Bharti A.K."/>
            <person name="Gaur A."/>
            <person name="Gupta V."/>
            <person name="Kumar D."/>
            <person name="Ravi V."/>
            <person name="Vij S."/>
            <person name="Kapur A."/>
            <person name="Khurana P."/>
            <person name="Khurana P."/>
            <person name="Khurana J.P."/>
            <person name="Tyagi A.K."/>
            <person name="Gaikwad K."/>
            <person name="Singh A."/>
            <person name="Dalal V."/>
            <person name="Srivastava S."/>
            <person name="Dixit A."/>
            <person name="Pal A.K."/>
            <person name="Ghazi I.A."/>
            <person name="Yadav M."/>
            <person name="Pandit A."/>
            <person name="Bhargava A."/>
            <person name="Sureshbabu K."/>
            <person name="Batra K."/>
            <person name="Sharma T.R."/>
            <person name="Mohapatra T."/>
            <person name="Singh N.K."/>
            <person name="Messing J."/>
            <person name="Nelson A.B."/>
            <person name="Fuks G."/>
            <person name="Kavchok S."/>
            <person name="Keizer G."/>
            <person name="Linton E."/>
            <person name="Llaca V."/>
            <person name="Song R."/>
            <person name="Tanyolac B."/>
            <person name="Young S."/>
            <person name="Ho-Il K."/>
            <person name="Hahn J.H."/>
            <person name="Sangsakoo G."/>
            <person name="Vanavichit A."/>
            <person name="de Mattos Luiz.A.T."/>
            <person name="Zimmer P.D."/>
            <person name="Malone G."/>
            <person name="Dellagostin O."/>
            <person name="de Oliveira A.C."/>
            <person name="Bevan M."/>
            <person name="Bancroft I."/>
            <person name="Minx P."/>
            <person name="Cordum H."/>
            <person name="Wilson R."/>
            <person name="Cheng Z."/>
            <person name="Jin W."/>
            <person name="Jiang J."/>
            <person name="Leong S.A."/>
            <person name="Iwama H."/>
            <person name="Gojobori T."/>
            <person name="Itoh T."/>
            <person name="Niimura Y."/>
            <person name="Fujii Y."/>
            <person name="Habara T."/>
            <person name="Sakai H."/>
            <person name="Sato Y."/>
            <person name="Wilson G."/>
            <person name="Kumar K."/>
            <person name="McCouch S."/>
            <person name="Juretic N."/>
            <person name="Hoen D."/>
            <person name="Wright S."/>
            <person name="Bruskiewich R."/>
            <person name="Bureau T."/>
            <person name="Miyao A."/>
            <person name="Hirochika H."/>
            <person name="Nishikawa T."/>
            <person name="Kadowaki K."/>
            <person name="Sugiura M."/>
            <person name="Burr B."/>
            <person name="Sasaki T."/>
        </authorList>
    </citation>
    <scope>NUCLEOTIDE SEQUENCE [LARGE SCALE GENOMIC DNA]</scope>
    <source>
        <strain evidence="2">cv. Nipponbare</strain>
    </source>
</reference>
<sequence>MAADSSCRKTGQYDEFNHLNSSTFSTWMVAFPGGFSKNHMFMAPKFNLSVTRWKTCFSGTLAFMMVEFTTDAAKTLSEKSA</sequence>
<accession>A0A0N7KR59</accession>
<proteinExistence type="predicted"/>
<reference evidence="1 2" key="2">
    <citation type="journal article" date="2013" name="Plant Cell Physiol.">
        <title>Rice Annotation Project Database (RAP-DB): an integrative and interactive database for rice genomics.</title>
        <authorList>
            <person name="Sakai H."/>
            <person name="Lee S.S."/>
            <person name="Tanaka T."/>
            <person name="Numa H."/>
            <person name="Kim J."/>
            <person name="Kawahara Y."/>
            <person name="Wakimoto H."/>
            <person name="Yang C.C."/>
            <person name="Iwamoto M."/>
            <person name="Abe T."/>
            <person name="Yamada Y."/>
            <person name="Muto A."/>
            <person name="Inokuchi H."/>
            <person name="Ikemura T."/>
            <person name="Matsumoto T."/>
            <person name="Sasaki T."/>
            <person name="Itoh T."/>
        </authorList>
    </citation>
    <scope>NUCLEOTIDE SEQUENCE [LARGE SCALE GENOMIC DNA]</scope>
    <source>
        <strain evidence="2">cv. Nipponbare</strain>
    </source>
</reference>
<evidence type="ECO:0000313" key="1">
    <source>
        <dbReference type="EMBL" id="BAT09106.1"/>
    </source>
</evidence>
<reference evidence="1 2" key="3">
    <citation type="journal article" date="2013" name="Rice">
        <title>Improvement of the Oryza sativa Nipponbare reference genome using next generation sequence and optical map data.</title>
        <authorList>
            <person name="Kawahara Y."/>
            <person name="de la Bastide M."/>
            <person name="Hamilton J.P."/>
            <person name="Kanamori H."/>
            <person name="McCombie W.R."/>
            <person name="Ouyang S."/>
            <person name="Schwartz D.C."/>
            <person name="Tanaka T."/>
            <person name="Wu J."/>
            <person name="Zhou S."/>
            <person name="Childs K.L."/>
            <person name="Davidson R.M."/>
            <person name="Lin H."/>
            <person name="Quesada-Ocampo L."/>
            <person name="Vaillancourt B."/>
            <person name="Sakai H."/>
            <person name="Lee S.S."/>
            <person name="Kim J."/>
            <person name="Numa H."/>
            <person name="Itoh T."/>
            <person name="Buell C.R."/>
            <person name="Matsumoto T."/>
        </authorList>
    </citation>
    <scope>NUCLEOTIDE SEQUENCE [LARGE SCALE GENOMIC DNA]</scope>
    <source>
        <strain evidence="2">cv. Nipponbare</strain>
    </source>
</reference>
<dbReference type="Gramene" id="Os09t0531850-00">
    <property type="protein sequence ID" value="Os09t0531850-00"/>
    <property type="gene ID" value="Os09g0531850"/>
</dbReference>
<dbReference type="InParanoid" id="A0A0N7KR59"/>
<dbReference type="PaxDb" id="39947-A0A0N7KR59"/>
<dbReference type="EMBL" id="AP014965">
    <property type="protein sequence ID" value="BAT09106.1"/>
    <property type="molecule type" value="Genomic_DNA"/>
</dbReference>
<protein>
    <submittedName>
        <fullName evidence="1">Os09g0531850 protein</fullName>
    </submittedName>
</protein>
<evidence type="ECO:0000313" key="2">
    <source>
        <dbReference type="Proteomes" id="UP000059680"/>
    </source>
</evidence>
<name>A0A0N7KR59_ORYSJ</name>
<gene>
    <name evidence="1" type="ordered locus">Os09g0531850</name>
    <name evidence="1" type="ORF">OSNPB_090531850</name>
</gene>
<keyword evidence="2" id="KW-1185">Reference proteome</keyword>
<dbReference type="AlphaFoldDB" id="A0A0N7KR59"/>
<organism evidence="1 2">
    <name type="scientific">Oryza sativa subsp. japonica</name>
    <name type="common">Rice</name>
    <dbReference type="NCBI Taxonomy" id="39947"/>
    <lineage>
        <taxon>Eukaryota</taxon>
        <taxon>Viridiplantae</taxon>
        <taxon>Streptophyta</taxon>
        <taxon>Embryophyta</taxon>
        <taxon>Tracheophyta</taxon>
        <taxon>Spermatophyta</taxon>
        <taxon>Magnoliopsida</taxon>
        <taxon>Liliopsida</taxon>
        <taxon>Poales</taxon>
        <taxon>Poaceae</taxon>
        <taxon>BOP clade</taxon>
        <taxon>Oryzoideae</taxon>
        <taxon>Oryzeae</taxon>
        <taxon>Oryzinae</taxon>
        <taxon>Oryza</taxon>
        <taxon>Oryza sativa</taxon>
    </lineage>
</organism>
<dbReference type="Proteomes" id="UP000059680">
    <property type="component" value="Chromosome 9"/>
</dbReference>